<dbReference type="EMBL" id="CAJPDT010000187">
    <property type="protein sequence ID" value="CAF9942446.1"/>
    <property type="molecule type" value="Genomic_DNA"/>
</dbReference>
<evidence type="ECO:0000259" key="4">
    <source>
        <dbReference type="Pfam" id="PF24883"/>
    </source>
</evidence>
<gene>
    <name evidence="5" type="ORF">IMSHALPRED_003683</name>
</gene>
<dbReference type="Proteomes" id="UP000664534">
    <property type="component" value="Unassembled WGS sequence"/>
</dbReference>
<dbReference type="PANTHER" id="PTHR10039">
    <property type="entry name" value="AMELOGENIN"/>
    <property type="match status" value="1"/>
</dbReference>
<dbReference type="InterPro" id="IPR056884">
    <property type="entry name" value="NPHP3-like_N"/>
</dbReference>
<feature type="domain" description="GPI inositol-deacylase winged helix" evidence="2">
    <location>
        <begin position="543"/>
        <end position="624"/>
    </location>
</feature>
<dbReference type="Gene3D" id="3.40.50.300">
    <property type="entry name" value="P-loop containing nucleotide triphosphate hydrolases"/>
    <property type="match status" value="1"/>
</dbReference>
<protein>
    <recommendedName>
        <fullName evidence="7">NACHT domain-containing protein</fullName>
    </recommendedName>
</protein>
<evidence type="ECO:0008006" key="7">
    <source>
        <dbReference type="Google" id="ProtNLM"/>
    </source>
</evidence>
<evidence type="ECO:0000259" key="2">
    <source>
        <dbReference type="Pfam" id="PF22939"/>
    </source>
</evidence>
<comment type="caution">
    <text evidence="5">The sequence shown here is derived from an EMBL/GenBank/DDBJ whole genome shotgun (WGS) entry which is preliminary data.</text>
</comment>
<dbReference type="Pfam" id="PF24883">
    <property type="entry name" value="NPHP3_N"/>
    <property type="match status" value="1"/>
</dbReference>
<sequence>MSPSAGPGNTATMLAWQNARDKYRKSLPDKDFKRIMIPAGPEDVLKEVEKWQSRQRKSKYCRVADGVVAGMSRLQKFSRAIDMIAQGSPAPGCLVWGSIIFVLTIVQDAAEEYNKLCKTLYHMIECLPRVELYTETFLDSILVQGCVNDFYSSVLRFWTSACKFYRRGRLFNFFRVVWNDYDAEFGELETNMVRCRDRVEASALAEHIGESKVARIQQKSANTSLLETQSSSRQKGLIAWLAPARYSVDYYMEDFANAKATRHAKTCQWLLNKDAFVQFSQTTARGGAFLWIYAQPGAGKTVLAAFIVDYCAPRQQSGCVLFFFCKDTDEDKRTPVAVARSLLYQLFHALRERAVVSALIDEISLAMDESGQKRALNFSALWKIFSNHISALTPATIIVDALDECRDSEILIQGLRSMASSCNVAVILTSRKEEHLYQLLHESPSLEVLPDDIDADIKAFVEAKVAASPRLSQPSVKHLVVRRLCESHGGMFLWVQYMVKELKSCVSLQQVQEELRELPKGLDAVYERILQRLQETLDRQTFKLCSKVLTWVTTAIRPLKIEELKQALESHYLNEGHSLLSTDGSFPYSDKDIELVCGSLVAVRNETLQVVHLTVKQYIISADLTKLRLLAATKGASSQLTLACLGFLERKCAKPIAKVFPKRPIGAYKDKLNLSLLRSENPFLEYACFSWLVHFVDCTNIDALDVYRAFYRTFDSPSTFGWIESCMTLQPDSVPSLLMGLEDVRDWMDNLQLDGGLTEDSNFAFVSSWCATMEQVLEEYSPVIMKRTTDIYYLDLALAFGAYGLTNTYEKHGGLARREKCSRFPTDRIRCAARENVPTSRQLKISSEVNDDRLDLFIHEPNRDVFIWSHSWLQNDQHVLFAQSASSGRRLPPMSSSKIRPSLAQDVRIKSYAMSKDGRFLGIVYSDDLLCQSVLIWEIEVTLDFTRRMRASPWARLVHRSETEISPYPDFWSDPCIAFDHDGVCFTPSGLFRTASGANVFIQGNLIQLLLTTDDRAYMDIQRVFYSMDGNFLFVTSTTTITKYTFPSLEVSFQLPLSNEKREVLMASPSGRYLAFVAGDLVPGASDQAEALNSILLVDTLLDNNIVLLDYPDAGETRWKQVLHFSVDEREVVAFSFCGQPDSTALSHLRICHYSGLPDAIWLRASGKGAYEAFLTPRNLCVSSDSRTANLVTSSGEVQRIALGDEIKFLDQPDEAQELPSRSEFLSQDGCRWATVYFGTDKAQIQIRTVLYSDEPTRDVELQRTPRLGDDWPKFTTMSMDLSILVLDGDIYRVRDSKSGQLLVAAQTLELPRKLAVSQSAKKFWPAKCLVDHTNSYVACVRRTRGAIDPHCPDVLALFRIDHDKPSSPRLQLPLPEDMFGISTQFHPSLPLLMLGFGLHSEISARKHEAKDIVLEVAQFQFHVLLIDMRTMSTCAVDIAQEQDICADSRFWYIRAPLSVAFSSSGDFAYVRNAWRIKMIKDNIEVSPTSHHRYIESSLAVDGAYYTIDSPGRCSTIPLSLTRLTPTKWSVAKKSVGLPNLVSLSSTLASKRKAFLLLGRTDEDQMHVLLVPTFDNECAAEVKTIPLTWAEARAKLDQMWEEKWGCEGSSPG</sequence>
<evidence type="ECO:0000313" key="6">
    <source>
        <dbReference type="Proteomes" id="UP000664534"/>
    </source>
</evidence>
<dbReference type="InterPro" id="IPR011044">
    <property type="entry name" value="Quino_amine_DH_bsu"/>
</dbReference>
<keyword evidence="1" id="KW-0677">Repeat</keyword>
<evidence type="ECO:0000259" key="3">
    <source>
        <dbReference type="Pfam" id="PF24809"/>
    </source>
</evidence>
<dbReference type="SUPFAM" id="SSF52540">
    <property type="entry name" value="P-loop containing nucleoside triphosphate hydrolases"/>
    <property type="match status" value="1"/>
</dbReference>
<dbReference type="Pfam" id="PF24809">
    <property type="entry name" value="DUF7708"/>
    <property type="match status" value="1"/>
</dbReference>
<organism evidence="5 6">
    <name type="scientific">Imshaugia aleurites</name>
    <dbReference type="NCBI Taxonomy" id="172621"/>
    <lineage>
        <taxon>Eukaryota</taxon>
        <taxon>Fungi</taxon>
        <taxon>Dikarya</taxon>
        <taxon>Ascomycota</taxon>
        <taxon>Pezizomycotina</taxon>
        <taxon>Lecanoromycetes</taxon>
        <taxon>OSLEUM clade</taxon>
        <taxon>Lecanoromycetidae</taxon>
        <taxon>Lecanorales</taxon>
        <taxon>Lecanorineae</taxon>
        <taxon>Parmeliaceae</taxon>
        <taxon>Imshaugia</taxon>
    </lineage>
</organism>
<keyword evidence="6" id="KW-1185">Reference proteome</keyword>
<reference evidence="5" key="1">
    <citation type="submission" date="2021-03" db="EMBL/GenBank/DDBJ databases">
        <authorList>
            <person name="Tagirdzhanova G."/>
        </authorList>
    </citation>
    <scope>NUCLEOTIDE SEQUENCE</scope>
</reference>
<evidence type="ECO:0000256" key="1">
    <source>
        <dbReference type="ARBA" id="ARBA00022737"/>
    </source>
</evidence>
<dbReference type="Pfam" id="PF22939">
    <property type="entry name" value="WHD_GPIID"/>
    <property type="match status" value="1"/>
</dbReference>
<dbReference type="OrthoDB" id="195446at2759"/>
<dbReference type="InterPro" id="IPR056125">
    <property type="entry name" value="DUF7708"/>
</dbReference>
<feature type="domain" description="Nephrocystin 3-like N-terminal" evidence="4">
    <location>
        <begin position="266"/>
        <end position="431"/>
    </location>
</feature>
<dbReference type="PANTHER" id="PTHR10039:SF14">
    <property type="entry name" value="NACHT DOMAIN-CONTAINING PROTEIN"/>
    <property type="match status" value="1"/>
</dbReference>
<dbReference type="InterPro" id="IPR027417">
    <property type="entry name" value="P-loop_NTPase"/>
</dbReference>
<evidence type="ECO:0000313" key="5">
    <source>
        <dbReference type="EMBL" id="CAF9942446.1"/>
    </source>
</evidence>
<dbReference type="InterPro" id="IPR054471">
    <property type="entry name" value="GPIID_WHD"/>
</dbReference>
<accession>A0A8H3J822</accession>
<name>A0A8H3J822_9LECA</name>
<feature type="domain" description="DUF7708" evidence="3">
    <location>
        <begin position="72"/>
        <end position="206"/>
    </location>
</feature>
<proteinExistence type="predicted"/>
<dbReference type="SUPFAM" id="SSF50969">
    <property type="entry name" value="YVTN repeat-like/Quinoprotein amine dehydrogenase"/>
    <property type="match status" value="1"/>
</dbReference>